<accession>A0ABV7A1H9</accession>
<keyword evidence="3" id="KW-1185">Reference proteome</keyword>
<protein>
    <submittedName>
        <fullName evidence="2">NADPH-dependent FMN reductase</fullName>
        <ecNumber evidence="2">1.-.-.-</ecNumber>
    </submittedName>
</protein>
<dbReference type="EC" id="1.-.-.-" evidence="2"/>
<dbReference type="GO" id="GO:0016491">
    <property type="term" value="F:oxidoreductase activity"/>
    <property type="evidence" value="ECO:0007669"/>
    <property type="project" value="UniProtKB-KW"/>
</dbReference>
<dbReference type="InterPro" id="IPR029039">
    <property type="entry name" value="Flavoprotein-like_sf"/>
</dbReference>
<comment type="caution">
    <text evidence="2">The sequence shown here is derived from an EMBL/GenBank/DDBJ whole genome shotgun (WGS) entry which is preliminary data.</text>
</comment>
<dbReference type="PANTHER" id="PTHR30543:SF21">
    <property type="entry name" value="NAD(P)H-DEPENDENT FMN REDUCTASE LOT6"/>
    <property type="match status" value="1"/>
</dbReference>
<dbReference type="Gene3D" id="3.40.50.360">
    <property type="match status" value="1"/>
</dbReference>
<dbReference type="Pfam" id="PF03358">
    <property type="entry name" value="FMN_red"/>
    <property type="match status" value="1"/>
</dbReference>
<name>A0ABV7A1H9_9PROT</name>
<dbReference type="RefSeq" id="WP_343165272.1">
    <property type="nucleotide sequence ID" value="NZ_JBHRSV010000031.1"/>
</dbReference>
<dbReference type="PANTHER" id="PTHR30543">
    <property type="entry name" value="CHROMATE REDUCTASE"/>
    <property type="match status" value="1"/>
</dbReference>
<organism evidence="2 3">
    <name type="scientific">Hyphobacterium vulgare</name>
    <dbReference type="NCBI Taxonomy" id="1736751"/>
    <lineage>
        <taxon>Bacteria</taxon>
        <taxon>Pseudomonadati</taxon>
        <taxon>Pseudomonadota</taxon>
        <taxon>Alphaproteobacteria</taxon>
        <taxon>Maricaulales</taxon>
        <taxon>Maricaulaceae</taxon>
        <taxon>Hyphobacterium</taxon>
    </lineage>
</organism>
<feature type="domain" description="NADPH-dependent FMN reductase-like" evidence="1">
    <location>
        <begin position="6"/>
        <end position="151"/>
    </location>
</feature>
<dbReference type="InterPro" id="IPR005025">
    <property type="entry name" value="FMN_Rdtase-like_dom"/>
</dbReference>
<keyword evidence="2" id="KW-0560">Oxidoreductase</keyword>
<dbReference type="InterPro" id="IPR050712">
    <property type="entry name" value="NAD(P)H-dep_reductase"/>
</dbReference>
<dbReference type="EMBL" id="JBHRSV010000031">
    <property type="protein sequence ID" value="MFC2927429.1"/>
    <property type="molecule type" value="Genomic_DNA"/>
</dbReference>
<evidence type="ECO:0000259" key="1">
    <source>
        <dbReference type="Pfam" id="PF03358"/>
    </source>
</evidence>
<dbReference type="SUPFAM" id="SSF52218">
    <property type="entry name" value="Flavoproteins"/>
    <property type="match status" value="1"/>
</dbReference>
<evidence type="ECO:0000313" key="3">
    <source>
        <dbReference type="Proteomes" id="UP001595379"/>
    </source>
</evidence>
<dbReference type="Proteomes" id="UP001595379">
    <property type="component" value="Unassembled WGS sequence"/>
</dbReference>
<reference evidence="3" key="1">
    <citation type="journal article" date="2019" name="Int. J. Syst. Evol. Microbiol.">
        <title>The Global Catalogue of Microorganisms (GCM) 10K type strain sequencing project: providing services to taxonomists for standard genome sequencing and annotation.</title>
        <authorList>
            <consortium name="The Broad Institute Genomics Platform"/>
            <consortium name="The Broad Institute Genome Sequencing Center for Infectious Disease"/>
            <person name="Wu L."/>
            <person name="Ma J."/>
        </authorList>
    </citation>
    <scope>NUCLEOTIDE SEQUENCE [LARGE SCALE GENOMIC DNA]</scope>
    <source>
        <strain evidence="3">KCTC 52487</strain>
    </source>
</reference>
<evidence type="ECO:0000313" key="2">
    <source>
        <dbReference type="EMBL" id="MFC2927429.1"/>
    </source>
</evidence>
<sequence>MSASLRIAALCGSLREDSYNRAMLQAACDLSPEDVTVTIHDLAGIPLFNEDVEAKGWPEPVQALRDAMGKADGVIIGSPEYNFSIPGVLKNAIDWLFRPAGKGPLFGKPACLMGASQGAFGTLRAQMHLREVCHYNAMPVLPKPEILIMKAQDKFEDGTLSDETTRKLIRTAMERFKSFVRDHPSS</sequence>
<gene>
    <name evidence="2" type="ORF">ACFOOR_15080</name>
</gene>
<proteinExistence type="predicted"/>